<evidence type="ECO:0000313" key="1">
    <source>
        <dbReference type="EMBL" id="MCQ5122774.1"/>
    </source>
</evidence>
<feature type="non-terminal residue" evidence="1">
    <location>
        <position position="71"/>
    </location>
</feature>
<feature type="non-terminal residue" evidence="1">
    <location>
        <position position="1"/>
    </location>
</feature>
<dbReference type="Proteomes" id="UP001524435">
    <property type="component" value="Unassembled WGS sequence"/>
</dbReference>
<sequence>ITSISQSLRYPSLCAKNIPPYPLFHYSRFTAFKIQYPFSLGMISQLPHTEAIYSFALSAPCSLRLTTQSTP</sequence>
<proteinExistence type="predicted"/>
<organism evidence="1 2">
    <name type="scientific">Massilicoli timonensis</name>
    <dbReference type="NCBI Taxonomy" id="2015901"/>
    <lineage>
        <taxon>Bacteria</taxon>
        <taxon>Bacillati</taxon>
        <taxon>Bacillota</taxon>
        <taxon>Erysipelotrichia</taxon>
        <taxon>Erysipelotrichales</taxon>
        <taxon>Erysipelotrichaceae</taxon>
        <taxon>Massilicoli</taxon>
    </lineage>
</organism>
<keyword evidence="2" id="KW-1185">Reference proteome</keyword>
<name>A0ABT1SNJ5_9FIRM</name>
<protein>
    <submittedName>
        <fullName evidence="1">Uncharacterized protein</fullName>
    </submittedName>
</protein>
<dbReference type="EMBL" id="JANGCH010000074">
    <property type="protein sequence ID" value="MCQ5122774.1"/>
    <property type="molecule type" value="Genomic_DNA"/>
</dbReference>
<gene>
    <name evidence="1" type="ORF">NE663_11040</name>
</gene>
<accession>A0ABT1SNJ5</accession>
<evidence type="ECO:0000313" key="2">
    <source>
        <dbReference type="Proteomes" id="UP001524435"/>
    </source>
</evidence>
<reference evidence="1 2" key="1">
    <citation type="submission" date="2022-06" db="EMBL/GenBank/DDBJ databases">
        <title>Isolation of gut microbiota from human fecal samples.</title>
        <authorList>
            <person name="Pamer E.G."/>
            <person name="Barat B."/>
            <person name="Waligurski E."/>
            <person name="Medina S."/>
            <person name="Paddock L."/>
            <person name="Mostad J."/>
        </authorList>
    </citation>
    <scope>NUCLEOTIDE SEQUENCE [LARGE SCALE GENOMIC DNA]</scope>
    <source>
        <strain evidence="1 2">DFI.6.1</strain>
    </source>
</reference>
<comment type="caution">
    <text evidence="1">The sequence shown here is derived from an EMBL/GenBank/DDBJ whole genome shotgun (WGS) entry which is preliminary data.</text>
</comment>
<dbReference type="RefSeq" id="WP_256198401.1">
    <property type="nucleotide sequence ID" value="NZ_JANGCH010000074.1"/>
</dbReference>